<feature type="transmembrane region" description="Helical" evidence="1">
    <location>
        <begin position="124"/>
        <end position="146"/>
    </location>
</feature>
<dbReference type="EMBL" id="JBHSAW010000003">
    <property type="protein sequence ID" value="MFC4094676.1"/>
    <property type="molecule type" value="Genomic_DNA"/>
</dbReference>
<reference evidence="3" key="1">
    <citation type="journal article" date="2019" name="Int. J. Syst. Evol. Microbiol.">
        <title>The Global Catalogue of Microorganisms (GCM) 10K type strain sequencing project: providing services to taxonomists for standard genome sequencing and annotation.</title>
        <authorList>
            <consortium name="The Broad Institute Genomics Platform"/>
            <consortium name="The Broad Institute Genome Sequencing Center for Infectious Disease"/>
            <person name="Wu L."/>
            <person name="Ma J."/>
        </authorList>
    </citation>
    <scope>NUCLEOTIDE SEQUENCE [LARGE SCALE GENOMIC DNA]</scope>
    <source>
        <strain evidence="3">CECT 7477</strain>
    </source>
</reference>
<evidence type="ECO:0000256" key="1">
    <source>
        <dbReference type="SAM" id="Phobius"/>
    </source>
</evidence>
<keyword evidence="3" id="KW-1185">Reference proteome</keyword>
<proteinExistence type="predicted"/>
<dbReference type="RefSeq" id="WP_192462384.1">
    <property type="nucleotide sequence ID" value="NZ_JACYFJ010000003.1"/>
</dbReference>
<keyword evidence="1" id="KW-1133">Transmembrane helix</keyword>
<feature type="transmembrane region" description="Helical" evidence="1">
    <location>
        <begin position="169"/>
        <end position="196"/>
    </location>
</feature>
<organism evidence="2 3">
    <name type="scientific">Euzebyella saccharophila</name>
    <dbReference type="NCBI Taxonomy" id="679664"/>
    <lineage>
        <taxon>Bacteria</taxon>
        <taxon>Pseudomonadati</taxon>
        <taxon>Bacteroidota</taxon>
        <taxon>Flavobacteriia</taxon>
        <taxon>Flavobacteriales</taxon>
        <taxon>Flavobacteriaceae</taxon>
        <taxon>Euzebyella</taxon>
    </lineage>
</organism>
<protein>
    <submittedName>
        <fullName evidence="2">Uncharacterized protein</fullName>
    </submittedName>
</protein>
<feature type="transmembrane region" description="Helical" evidence="1">
    <location>
        <begin position="37"/>
        <end position="58"/>
    </location>
</feature>
<feature type="transmembrane region" description="Helical" evidence="1">
    <location>
        <begin position="78"/>
        <end position="96"/>
    </location>
</feature>
<comment type="caution">
    <text evidence="2">The sequence shown here is derived from an EMBL/GenBank/DDBJ whole genome shotgun (WGS) entry which is preliminary data.</text>
</comment>
<evidence type="ECO:0000313" key="3">
    <source>
        <dbReference type="Proteomes" id="UP001595814"/>
    </source>
</evidence>
<keyword evidence="1" id="KW-0812">Transmembrane</keyword>
<name>A0ABV8JKL7_9FLAO</name>
<dbReference type="Proteomes" id="UP001595814">
    <property type="component" value="Unassembled WGS sequence"/>
</dbReference>
<keyword evidence="1" id="KW-0472">Membrane</keyword>
<gene>
    <name evidence="2" type="ORF">ACFOUT_02245</name>
</gene>
<accession>A0ABV8JKL7</accession>
<evidence type="ECO:0000313" key="2">
    <source>
        <dbReference type="EMBL" id="MFC4094676.1"/>
    </source>
</evidence>
<sequence>MDELELLKKDWQKKGSDLPKLSYQDIEKMIWKKSSSIVKWILIISILEFSVPHLLYFLPGMQDNMDVYEKLGIKNLSTCLWVVGYGITFYFIFLFYKRYREISTLDNAKNLMEKIIRTRKTVKYYIIFGLSFLFLTCLMFIVAIYLNDHILEVFPTDDSSISEEKFKSVMLWAMGIFSIVFIAIMGGIYFLLYGFLLRKLTKNYKELKQLEV</sequence>